<dbReference type="Proteomes" id="UP000253562">
    <property type="component" value="Unassembled WGS sequence"/>
</dbReference>
<dbReference type="NCBIfam" id="NF004396">
    <property type="entry name" value="PRK05753.1"/>
    <property type="match status" value="1"/>
</dbReference>
<dbReference type="InterPro" id="IPR036953">
    <property type="entry name" value="GreA/GreB_C_sf"/>
</dbReference>
<keyword evidence="3" id="KW-0808">Transferase</keyword>
<name>A0A368KPP8_9BACT</name>
<evidence type="ECO:0000313" key="4">
    <source>
        <dbReference type="Proteomes" id="UP000253562"/>
    </source>
</evidence>
<dbReference type="Pfam" id="PF01272">
    <property type="entry name" value="GreA_GreB"/>
    <property type="match status" value="1"/>
</dbReference>
<dbReference type="GO" id="GO:0016301">
    <property type="term" value="F:kinase activity"/>
    <property type="evidence" value="ECO:0007669"/>
    <property type="project" value="UniProtKB-KW"/>
</dbReference>
<feature type="domain" description="Regulator of nucleoside diphosphate kinase N-terminal" evidence="2">
    <location>
        <begin position="16"/>
        <end position="58"/>
    </location>
</feature>
<dbReference type="InterPro" id="IPR001437">
    <property type="entry name" value="Tscrpt_elong_fac_GreA/B_C"/>
</dbReference>
<keyword evidence="3" id="KW-0418">Kinase</keyword>
<evidence type="ECO:0000259" key="1">
    <source>
        <dbReference type="Pfam" id="PF01272"/>
    </source>
</evidence>
<dbReference type="GO" id="GO:0032784">
    <property type="term" value="P:regulation of DNA-templated transcription elongation"/>
    <property type="evidence" value="ECO:0007669"/>
    <property type="project" value="InterPro"/>
</dbReference>
<dbReference type="AlphaFoldDB" id="A0A368KPP8"/>
<dbReference type="Pfam" id="PF14760">
    <property type="entry name" value="Rnk_N"/>
    <property type="match status" value="1"/>
</dbReference>
<gene>
    <name evidence="3" type="ORF">DTL42_16005</name>
</gene>
<dbReference type="GO" id="GO:0003677">
    <property type="term" value="F:DNA binding"/>
    <property type="evidence" value="ECO:0007669"/>
    <property type="project" value="InterPro"/>
</dbReference>
<proteinExistence type="predicted"/>
<feature type="domain" description="Transcription elongation factor GreA/GreB C-terminal" evidence="1">
    <location>
        <begin position="64"/>
        <end position="137"/>
    </location>
</feature>
<dbReference type="GO" id="GO:0006354">
    <property type="term" value="P:DNA-templated transcription elongation"/>
    <property type="evidence" value="ECO:0007669"/>
    <property type="project" value="TreeGrafter"/>
</dbReference>
<comment type="caution">
    <text evidence="3">The sequence shown here is derived from an EMBL/GenBank/DDBJ whole genome shotgun (WGS) entry which is preliminary data.</text>
</comment>
<dbReference type="EMBL" id="QPEX01000030">
    <property type="protein sequence ID" value="RCS46460.1"/>
    <property type="molecule type" value="Genomic_DNA"/>
</dbReference>
<evidence type="ECO:0000313" key="3">
    <source>
        <dbReference type="EMBL" id="RCS46460.1"/>
    </source>
</evidence>
<organism evidence="3 4">
    <name type="scientific">Bremerella cremea</name>
    <dbReference type="NCBI Taxonomy" id="1031537"/>
    <lineage>
        <taxon>Bacteria</taxon>
        <taxon>Pseudomonadati</taxon>
        <taxon>Planctomycetota</taxon>
        <taxon>Planctomycetia</taxon>
        <taxon>Pirellulales</taxon>
        <taxon>Pirellulaceae</taxon>
        <taxon>Bremerella</taxon>
    </lineage>
</organism>
<sequence length="150" mass="16523">MLRNNVVASKKKNNKKIVLTAGDYRRLVSLLNDSFALAIADKPYLKNLRSELDAAEIVDARLIPKDVVTMNSTVHLRELSSNELDTFTLVFPKDANIVEGKLSVLAPVGTAILGQKIGDVVTWPALSGRVKVEIEEVIVPEVQSEITTWL</sequence>
<reference evidence="3 4" key="1">
    <citation type="submission" date="2018-07" db="EMBL/GenBank/DDBJ databases">
        <title>Comparative genomes isolates from brazilian mangrove.</title>
        <authorList>
            <person name="De Araujo J.E."/>
            <person name="Taketani R.G."/>
            <person name="Silva M.C.P."/>
            <person name="Lourenco M.V."/>
            <person name="Oliveira V.M."/>
            <person name="Andreote F.D."/>
        </authorList>
    </citation>
    <scope>NUCLEOTIDE SEQUENCE [LARGE SCALE GENOMIC DNA]</scope>
    <source>
        <strain evidence="3 4">HEX PRIS-MGV</strain>
    </source>
</reference>
<dbReference type="GO" id="GO:0070063">
    <property type="term" value="F:RNA polymerase binding"/>
    <property type="evidence" value="ECO:0007669"/>
    <property type="project" value="InterPro"/>
</dbReference>
<dbReference type="SUPFAM" id="SSF54534">
    <property type="entry name" value="FKBP-like"/>
    <property type="match status" value="1"/>
</dbReference>
<dbReference type="OrthoDB" id="192847at2"/>
<dbReference type="Gene3D" id="3.10.50.30">
    <property type="entry name" value="Transcription elongation factor, GreA/GreB, C-terminal domain"/>
    <property type="match status" value="1"/>
</dbReference>
<protein>
    <submittedName>
        <fullName evidence="3">Nucleoside diphosphate kinase regulator</fullName>
    </submittedName>
</protein>
<dbReference type="InterPro" id="IPR029462">
    <property type="entry name" value="Rnk_N"/>
</dbReference>
<accession>A0A368KPP8</accession>
<dbReference type="InterPro" id="IPR023459">
    <property type="entry name" value="Tscrpt_elong_fac_GreA/B_fam"/>
</dbReference>
<dbReference type="PANTHER" id="PTHR30437:SF5">
    <property type="entry name" value="REGULATOR OF NUCLEOSIDE DIPHOSPHATE KINASE"/>
    <property type="match status" value="1"/>
</dbReference>
<dbReference type="PANTHER" id="PTHR30437">
    <property type="entry name" value="TRANSCRIPTION ELONGATION FACTOR GREA"/>
    <property type="match status" value="1"/>
</dbReference>
<evidence type="ECO:0000259" key="2">
    <source>
        <dbReference type="Pfam" id="PF14760"/>
    </source>
</evidence>